<sequence length="153" mass="17917">MNNQPEYIPQEKVINKRNGVYVALEFDCDHRRNSLIQSKRKLLDYKNKMDLLQRIMGFEGNCSRKMELYSDFTKITFKVALELAKASNDVIKCFKNDSDIHSRYKNNAFNLHVLAKSMGAEYEDDSHLYIFKEIDPKIIHNALEAFNFLSLTV</sequence>
<dbReference type="Proteomes" id="UP000187455">
    <property type="component" value="Unassembled WGS sequence"/>
</dbReference>
<keyword evidence="2" id="KW-1185">Reference proteome</keyword>
<reference evidence="1 2" key="1">
    <citation type="journal article" date="2016" name="Mol. Biol. Evol.">
        <title>Genome-Wide Survey of Gut Fungi (Harpellales) Reveals the First Horizontally Transferred Ubiquitin Gene from a Mosquito Host.</title>
        <authorList>
            <person name="Wang Y."/>
            <person name="White M.M."/>
            <person name="Kvist S."/>
            <person name="Moncalvo J.M."/>
        </authorList>
    </citation>
    <scope>NUCLEOTIDE SEQUENCE [LARGE SCALE GENOMIC DNA]</scope>
    <source>
        <strain evidence="1 2">ALG-7-W6</strain>
    </source>
</reference>
<proteinExistence type="predicted"/>
<evidence type="ECO:0000313" key="1">
    <source>
        <dbReference type="EMBL" id="OLY83457.1"/>
    </source>
</evidence>
<protein>
    <submittedName>
        <fullName evidence="1">Uncharacterized protein</fullName>
    </submittedName>
</protein>
<gene>
    <name evidence="1" type="ORF">AYI68_g2401</name>
</gene>
<evidence type="ECO:0000313" key="2">
    <source>
        <dbReference type="Proteomes" id="UP000187455"/>
    </source>
</evidence>
<dbReference type="AlphaFoldDB" id="A0A1R0H2W1"/>
<dbReference type="EMBL" id="LSSL01000894">
    <property type="protein sequence ID" value="OLY83457.1"/>
    <property type="molecule type" value="Genomic_DNA"/>
</dbReference>
<comment type="caution">
    <text evidence="1">The sequence shown here is derived from an EMBL/GenBank/DDBJ whole genome shotgun (WGS) entry which is preliminary data.</text>
</comment>
<organism evidence="1 2">
    <name type="scientific">Smittium mucronatum</name>
    <dbReference type="NCBI Taxonomy" id="133383"/>
    <lineage>
        <taxon>Eukaryota</taxon>
        <taxon>Fungi</taxon>
        <taxon>Fungi incertae sedis</taxon>
        <taxon>Zoopagomycota</taxon>
        <taxon>Kickxellomycotina</taxon>
        <taxon>Harpellomycetes</taxon>
        <taxon>Harpellales</taxon>
        <taxon>Legeriomycetaceae</taxon>
        <taxon>Smittium</taxon>
    </lineage>
</organism>
<accession>A0A1R0H2W1</accession>
<name>A0A1R0H2W1_9FUNG</name>